<feature type="domain" description="MgtC/SapB/SrpB/YhiD N-terminal" evidence="8">
    <location>
        <begin position="14"/>
        <end position="147"/>
    </location>
</feature>
<keyword evidence="3" id="KW-1003">Cell membrane</keyword>
<proteinExistence type="inferred from homology"/>
<dbReference type="PANTHER" id="PTHR33778:SF1">
    <property type="entry name" value="MAGNESIUM TRANSPORTER YHID-RELATED"/>
    <property type="match status" value="1"/>
</dbReference>
<evidence type="ECO:0000256" key="5">
    <source>
        <dbReference type="ARBA" id="ARBA00022989"/>
    </source>
</evidence>
<protein>
    <submittedName>
        <fullName evidence="9">MgtC/SapB family protein</fullName>
    </submittedName>
</protein>
<evidence type="ECO:0000256" key="1">
    <source>
        <dbReference type="ARBA" id="ARBA00004651"/>
    </source>
</evidence>
<feature type="transmembrane region" description="Helical" evidence="7">
    <location>
        <begin position="126"/>
        <end position="145"/>
    </location>
</feature>
<organism evidence="9 10">
    <name type="scientific">Fodinibius salicampi</name>
    <dbReference type="NCBI Taxonomy" id="1920655"/>
    <lineage>
        <taxon>Bacteria</taxon>
        <taxon>Pseudomonadati</taxon>
        <taxon>Balneolota</taxon>
        <taxon>Balneolia</taxon>
        <taxon>Balneolales</taxon>
        <taxon>Balneolaceae</taxon>
        <taxon>Fodinibius</taxon>
    </lineage>
</organism>
<dbReference type="Pfam" id="PF02308">
    <property type="entry name" value="MgtC"/>
    <property type="match status" value="1"/>
</dbReference>
<comment type="caution">
    <text evidence="9">The sequence shown here is derived from an EMBL/GenBank/DDBJ whole genome shotgun (WGS) entry which is preliminary data.</text>
</comment>
<dbReference type="EMBL" id="JAJNDC010000002">
    <property type="protein sequence ID" value="MCW9712858.1"/>
    <property type="molecule type" value="Genomic_DNA"/>
</dbReference>
<keyword evidence="6 7" id="KW-0472">Membrane</keyword>
<keyword evidence="10" id="KW-1185">Reference proteome</keyword>
<dbReference type="PRINTS" id="PR01837">
    <property type="entry name" value="MGTCSAPBPROT"/>
</dbReference>
<evidence type="ECO:0000256" key="4">
    <source>
        <dbReference type="ARBA" id="ARBA00022692"/>
    </source>
</evidence>
<evidence type="ECO:0000256" key="3">
    <source>
        <dbReference type="ARBA" id="ARBA00022475"/>
    </source>
</evidence>
<evidence type="ECO:0000313" key="10">
    <source>
        <dbReference type="Proteomes" id="UP001207337"/>
    </source>
</evidence>
<name>A0ABT3PYE9_9BACT</name>
<feature type="transmembrane region" description="Helical" evidence="7">
    <location>
        <begin position="73"/>
        <end position="94"/>
    </location>
</feature>
<dbReference type="InterPro" id="IPR003416">
    <property type="entry name" value="MgtC/SapB/SrpB/YhiD_fam"/>
</dbReference>
<comment type="similarity">
    <text evidence="2">Belongs to the MgtC/SapB family.</text>
</comment>
<sequence length="165" mass="17786">MEPSFLWMPTTKVVFAILLGSLIGLERELAEKPAGLRTHMLVCGASSLLVVLGDIMIANYSNGPVVEVIQADPIRIMEAIITGISFLGAGTIIFRNQKESVEGLTTAASILFAAAIGITVALQEFMLASILTVIVIVILLGLGYIERLIKKLRKQIYGDNTNSKK</sequence>
<dbReference type="InterPro" id="IPR049177">
    <property type="entry name" value="MgtC_SapB_SrpB_YhiD_N"/>
</dbReference>
<evidence type="ECO:0000259" key="8">
    <source>
        <dbReference type="Pfam" id="PF02308"/>
    </source>
</evidence>
<gene>
    <name evidence="9" type="ORF">LQ318_08070</name>
</gene>
<dbReference type="PANTHER" id="PTHR33778">
    <property type="entry name" value="PROTEIN MGTC"/>
    <property type="match status" value="1"/>
</dbReference>
<evidence type="ECO:0000256" key="6">
    <source>
        <dbReference type="ARBA" id="ARBA00023136"/>
    </source>
</evidence>
<feature type="transmembrane region" description="Helical" evidence="7">
    <location>
        <begin position="101"/>
        <end position="120"/>
    </location>
</feature>
<reference evidence="9 10" key="1">
    <citation type="submission" date="2021-11" db="EMBL/GenBank/DDBJ databases">
        <title>Aliifidinibius sp. nov., a new bacterium isolated from saline soil.</title>
        <authorList>
            <person name="Galisteo C."/>
            <person name="De La Haba R."/>
            <person name="Sanchez-Porro C."/>
            <person name="Ventosa A."/>
        </authorList>
    </citation>
    <scope>NUCLEOTIDE SEQUENCE [LARGE SCALE GENOMIC DNA]</scope>
    <source>
        <strain evidence="9 10">KACC 190600</strain>
    </source>
</reference>
<evidence type="ECO:0000256" key="2">
    <source>
        <dbReference type="ARBA" id="ARBA00009298"/>
    </source>
</evidence>
<keyword evidence="4 7" id="KW-0812">Transmembrane</keyword>
<evidence type="ECO:0000313" key="9">
    <source>
        <dbReference type="EMBL" id="MCW9712858.1"/>
    </source>
</evidence>
<comment type="subcellular location">
    <subcellularLocation>
        <location evidence="1">Cell membrane</location>
        <topology evidence="1">Multi-pass membrane protein</topology>
    </subcellularLocation>
</comment>
<keyword evidence="5 7" id="KW-1133">Transmembrane helix</keyword>
<feature type="transmembrane region" description="Helical" evidence="7">
    <location>
        <begin position="6"/>
        <end position="26"/>
    </location>
</feature>
<feature type="transmembrane region" description="Helical" evidence="7">
    <location>
        <begin position="38"/>
        <end position="61"/>
    </location>
</feature>
<accession>A0ABT3PYE9</accession>
<evidence type="ECO:0000256" key="7">
    <source>
        <dbReference type="SAM" id="Phobius"/>
    </source>
</evidence>
<dbReference type="Proteomes" id="UP001207337">
    <property type="component" value="Unassembled WGS sequence"/>
</dbReference>
<dbReference type="RefSeq" id="WP_265789152.1">
    <property type="nucleotide sequence ID" value="NZ_BAABRS010000002.1"/>
</dbReference>